<comment type="caution">
    <text evidence="7">The sequence shown here is derived from an EMBL/GenBank/DDBJ whole genome shotgun (WGS) entry which is preliminary data.</text>
</comment>
<keyword evidence="3 6" id="KW-0812">Transmembrane</keyword>
<sequence length="128" mass="13451">MYKFFIQSGAILGFLGVALGAFGAHALRATLALSNRADTFETAVKYQFYHALALVAIGILLQVPATSADSAKFYGWAGYAYLFGVIIFSGSLYAICFTGITKFGAVAPIGGLLMLAGWALLLVGVLKS</sequence>
<dbReference type="AlphaFoldDB" id="A0A327WW79"/>
<feature type="transmembrane region" description="Helical" evidence="6">
    <location>
        <begin position="47"/>
        <end position="67"/>
    </location>
</feature>
<name>A0A327WW79_LARAB</name>
<accession>A0A327WW79</accession>
<protein>
    <submittedName>
        <fullName evidence="7">Uncharacterized membrane protein YgdD (TMEM256/DUF423 family)</fullName>
    </submittedName>
</protein>
<dbReference type="EMBL" id="QLMC01000004">
    <property type="protein sequence ID" value="RAJ95956.1"/>
    <property type="molecule type" value="Genomic_DNA"/>
</dbReference>
<reference evidence="7 8" key="1">
    <citation type="submission" date="2018-06" db="EMBL/GenBank/DDBJ databases">
        <title>Genomic Encyclopedia of Archaeal and Bacterial Type Strains, Phase II (KMG-II): from individual species to whole genera.</title>
        <authorList>
            <person name="Goeker M."/>
        </authorList>
    </citation>
    <scope>NUCLEOTIDE SEQUENCE [LARGE SCALE GENOMIC DNA]</scope>
    <source>
        <strain evidence="7 8">DSM 21851</strain>
    </source>
</reference>
<dbReference type="Proteomes" id="UP000248790">
    <property type="component" value="Unassembled WGS sequence"/>
</dbReference>
<evidence type="ECO:0000313" key="8">
    <source>
        <dbReference type="Proteomes" id="UP000248790"/>
    </source>
</evidence>
<evidence type="ECO:0000256" key="6">
    <source>
        <dbReference type="SAM" id="Phobius"/>
    </source>
</evidence>
<feature type="transmembrane region" description="Helical" evidence="6">
    <location>
        <begin position="79"/>
        <end position="100"/>
    </location>
</feature>
<dbReference type="InterPro" id="IPR006696">
    <property type="entry name" value="DUF423"/>
</dbReference>
<gene>
    <name evidence="7" type="ORF">LX87_03706</name>
</gene>
<proteinExistence type="inferred from homology"/>
<keyword evidence="5 6" id="KW-0472">Membrane</keyword>
<dbReference type="Pfam" id="PF04241">
    <property type="entry name" value="DUF423"/>
    <property type="match status" value="1"/>
</dbReference>
<keyword evidence="8" id="KW-1185">Reference proteome</keyword>
<dbReference type="GO" id="GO:0005886">
    <property type="term" value="C:plasma membrane"/>
    <property type="evidence" value="ECO:0007669"/>
    <property type="project" value="TreeGrafter"/>
</dbReference>
<comment type="similarity">
    <text evidence="2">Belongs to the UPF0382 family.</text>
</comment>
<dbReference type="PANTHER" id="PTHR43461">
    <property type="entry name" value="TRANSMEMBRANE PROTEIN 256"/>
    <property type="match status" value="1"/>
</dbReference>
<dbReference type="OrthoDB" id="9802121at2"/>
<feature type="transmembrane region" description="Helical" evidence="6">
    <location>
        <begin position="106"/>
        <end position="126"/>
    </location>
</feature>
<dbReference type="PANTHER" id="PTHR43461:SF1">
    <property type="entry name" value="TRANSMEMBRANE PROTEIN 256"/>
    <property type="match status" value="1"/>
</dbReference>
<evidence type="ECO:0000256" key="4">
    <source>
        <dbReference type="ARBA" id="ARBA00022989"/>
    </source>
</evidence>
<evidence type="ECO:0000256" key="2">
    <source>
        <dbReference type="ARBA" id="ARBA00009694"/>
    </source>
</evidence>
<comment type="subcellular location">
    <subcellularLocation>
        <location evidence="1">Membrane</location>
        <topology evidence="1">Multi-pass membrane protein</topology>
    </subcellularLocation>
</comment>
<evidence type="ECO:0000313" key="7">
    <source>
        <dbReference type="EMBL" id="RAJ95956.1"/>
    </source>
</evidence>
<evidence type="ECO:0000256" key="5">
    <source>
        <dbReference type="ARBA" id="ARBA00023136"/>
    </source>
</evidence>
<organism evidence="7 8">
    <name type="scientific">Larkinella arboricola</name>
    <dbReference type="NCBI Taxonomy" id="643671"/>
    <lineage>
        <taxon>Bacteria</taxon>
        <taxon>Pseudomonadati</taxon>
        <taxon>Bacteroidota</taxon>
        <taxon>Cytophagia</taxon>
        <taxon>Cytophagales</taxon>
        <taxon>Spirosomataceae</taxon>
        <taxon>Larkinella</taxon>
    </lineage>
</organism>
<dbReference type="RefSeq" id="WP_111629729.1">
    <property type="nucleotide sequence ID" value="NZ_QLMC01000004.1"/>
</dbReference>
<keyword evidence="4 6" id="KW-1133">Transmembrane helix</keyword>
<evidence type="ECO:0000256" key="3">
    <source>
        <dbReference type="ARBA" id="ARBA00022692"/>
    </source>
</evidence>
<evidence type="ECO:0000256" key="1">
    <source>
        <dbReference type="ARBA" id="ARBA00004141"/>
    </source>
</evidence>